<feature type="transmembrane region" description="Helical" evidence="1">
    <location>
        <begin position="117"/>
        <end position="136"/>
    </location>
</feature>
<keyword evidence="1" id="KW-1133">Transmembrane helix</keyword>
<evidence type="ECO:0008006" key="4">
    <source>
        <dbReference type="Google" id="ProtNLM"/>
    </source>
</evidence>
<dbReference type="AlphaFoldDB" id="A0A7K0BLI8"/>
<dbReference type="EMBL" id="WEGH01000001">
    <property type="protein sequence ID" value="MQY02048.1"/>
    <property type="molecule type" value="Genomic_DNA"/>
</dbReference>
<organism evidence="2 3">
    <name type="scientific">Actinomadura macrotermitis</name>
    <dbReference type="NCBI Taxonomy" id="2585200"/>
    <lineage>
        <taxon>Bacteria</taxon>
        <taxon>Bacillati</taxon>
        <taxon>Actinomycetota</taxon>
        <taxon>Actinomycetes</taxon>
        <taxon>Streptosporangiales</taxon>
        <taxon>Thermomonosporaceae</taxon>
        <taxon>Actinomadura</taxon>
    </lineage>
</organism>
<keyword evidence="1" id="KW-0472">Membrane</keyword>
<dbReference type="Proteomes" id="UP000487268">
    <property type="component" value="Unassembled WGS sequence"/>
</dbReference>
<sequence length="246" mass="26326">MVTPDREDRLRHELTAGFGVGTAHPRPGRRRALRRPPRPAVIAGCVALAAAGLLLGVAISAGWMMPPLHTADAFLDFFAGVFALVTLSVAVMIGLLATDRTLLSPAHRVRAQLVHRVLAFVSIAMLLVHLACQLGHHRIGVLQAFVPMSLARMMDFGTGTAASYLMVLAVATGMVRGRFAVTGRPWLWRALHLTAYVAWPLAIVHGLTAGRHPAAWVVAGYLLCVAGVALALAARPVLALRARRSR</sequence>
<feature type="transmembrane region" description="Helical" evidence="1">
    <location>
        <begin position="187"/>
        <end position="208"/>
    </location>
</feature>
<accession>A0A7K0BLI8</accession>
<evidence type="ECO:0000256" key="1">
    <source>
        <dbReference type="SAM" id="Phobius"/>
    </source>
</evidence>
<dbReference type="OrthoDB" id="4282511at2"/>
<keyword evidence="1" id="KW-0812">Transmembrane</keyword>
<name>A0A7K0BLI8_9ACTN</name>
<feature type="transmembrane region" description="Helical" evidence="1">
    <location>
        <begin position="77"/>
        <end position="97"/>
    </location>
</feature>
<evidence type="ECO:0000313" key="2">
    <source>
        <dbReference type="EMBL" id="MQY02048.1"/>
    </source>
</evidence>
<gene>
    <name evidence="2" type="ORF">ACRB68_00730</name>
</gene>
<reference evidence="2 3" key="1">
    <citation type="submission" date="2019-10" db="EMBL/GenBank/DDBJ databases">
        <title>Actinomadura rubteroloni sp. nov. and Actinomadura macrotermitis sp. nov., isolated from the gut of fungus growing-termite Macrotermes natalensis.</title>
        <authorList>
            <person name="Benndorf R."/>
            <person name="Martin K."/>
            <person name="Kuefner M."/>
            <person name="De Beer W."/>
            <person name="Kaster A.-K."/>
            <person name="Vollmers J."/>
            <person name="Poulsen M."/>
            <person name="Beemelmanns C."/>
        </authorList>
    </citation>
    <scope>NUCLEOTIDE SEQUENCE [LARGE SCALE GENOMIC DNA]</scope>
    <source>
        <strain evidence="2 3">RB68</strain>
    </source>
</reference>
<feature type="transmembrane region" description="Helical" evidence="1">
    <location>
        <begin position="156"/>
        <end position="175"/>
    </location>
</feature>
<proteinExistence type="predicted"/>
<protein>
    <recommendedName>
        <fullName evidence="4">Ferric oxidoreductase domain-containing protein</fullName>
    </recommendedName>
</protein>
<dbReference type="RefSeq" id="WP_153530340.1">
    <property type="nucleotide sequence ID" value="NZ_WEGH01000001.1"/>
</dbReference>
<evidence type="ECO:0000313" key="3">
    <source>
        <dbReference type="Proteomes" id="UP000487268"/>
    </source>
</evidence>
<feature type="transmembrane region" description="Helical" evidence="1">
    <location>
        <begin position="214"/>
        <end position="238"/>
    </location>
</feature>
<feature type="transmembrane region" description="Helical" evidence="1">
    <location>
        <begin position="40"/>
        <end position="65"/>
    </location>
</feature>
<comment type="caution">
    <text evidence="2">The sequence shown here is derived from an EMBL/GenBank/DDBJ whole genome shotgun (WGS) entry which is preliminary data.</text>
</comment>
<keyword evidence="3" id="KW-1185">Reference proteome</keyword>